<protein>
    <recommendedName>
        <fullName evidence="8">FAD dependent oxidoreductase</fullName>
    </recommendedName>
</protein>
<dbReference type="Gene3D" id="3.50.50.60">
    <property type="entry name" value="FAD/NAD(P)-binding domain"/>
    <property type="match status" value="1"/>
</dbReference>
<comment type="caution">
    <text evidence="6">The sequence shown here is derived from an EMBL/GenBank/DDBJ whole genome shotgun (WGS) entry which is preliminary data.</text>
</comment>
<keyword evidence="7" id="KW-1185">Reference proteome</keyword>
<dbReference type="InterPro" id="IPR036188">
    <property type="entry name" value="FAD/NAD-bd_sf"/>
</dbReference>
<dbReference type="RefSeq" id="WP_239075417.1">
    <property type="nucleotide sequence ID" value="NZ_BAAAQJ010000012.1"/>
</dbReference>
<gene>
    <name evidence="6" type="ORF">Pfl04_19270</name>
</gene>
<evidence type="ECO:0000256" key="3">
    <source>
        <dbReference type="ARBA" id="ARBA00023002"/>
    </source>
</evidence>
<organism evidence="6 7">
    <name type="scientific">Planosporangium flavigriseum</name>
    <dbReference type="NCBI Taxonomy" id="373681"/>
    <lineage>
        <taxon>Bacteria</taxon>
        <taxon>Bacillati</taxon>
        <taxon>Actinomycetota</taxon>
        <taxon>Actinomycetes</taxon>
        <taxon>Micromonosporales</taxon>
        <taxon>Micromonosporaceae</taxon>
        <taxon>Planosporangium</taxon>
    </lineage>
</organism>
<name>A0A8J3LHQ7_9ACTN</name>
<keyword evidence="2" id="KW-0479">Metal-binding</keyword>
<evidence type="ECO:0008006" key="8">
    <source>
        <dbReference type="Google" id="ProtNLM"/>
    </source>
</evidence>
<dbReference type="PANTHER" id="PTHR43498:SF1">
    <property type="entry name" value="COB--COM HETERODISULFIDE REDUCTASE IRON-SULFUR SUBUNIT A"/>
    <property type="match status" value="1"/>
</dbReference>
<dbReference type="AlphaFoldDB" id="A0A8J3LHQ7"/>
<dbReference type="Proteomes" id="UP000653674">
    <property type="component" value="Unassembled WGS sequence"/>
</dbReference>
<evidence type="ECO:0000256" key="1">
    <source>
        <dbReference type="ARBA" id="ARBA00022485"/>
    </source>
</evidence>
<dbReference type="InterPro" id="IPR039650">
    <property type="entry name" value="HdrA-like"/>
</dbReference>
<evidence type="ECO:0000256" key="5">
    <source>
        <dbReference type="ARBA" id="ARBA00023014"/>
    </source>
</evidence>
<dbReference type="PRINTS" id="PR00419">
    <property type="entry name" value="ADXRDTASE"/>
</dbReference>
<keyword evidence="3" id="KW-0560">Oxidoreductase</keyword>
<dbReference type="GO" id="GO:0051539">
    <property type="term" value="F:4 iron, 4 sulfur cluster binding"/>
    <property type="evidence" value="ECO:0007669"/>
    <property type="project" value="UniProtKB-KW"/>
</dbReference>
<dbReference type="EMBL" id="BONU01000009">
    <property type="protein sequence ID" value="GIG73523.1"/>
    <property type="molecule type" value="Genomic_DNA"/>
</dbReference>
<dbReference type="GO" id="GO:0016491">
    <property type="term" value="F:oxidoreductase activity"/>
    <property type="evidence" value="ECO:0007669"/>
    <property type="project" value="UniProtKB-KW"/>
</dbReference>
<keyword evidence="4" id="KW-0408">Iron</keyword>
<dbReference type="Pfam" id="PF12831">
    <property type="entry name" value="FAD_oxidored"/>
    <property type="match status" value="1"/>
</dbReference>
<evidence type="ECO:0000313" key="7">
    <source>
        <dbReference type="Proteomes" id="UP000653674"/>
    </source>
</evidence>
<evidence type="ECO:0000256" key="2">
    <source>
        <dbReference type="ARBA" id="ARBA00022723"/>
    </source>
</evidence>
<keyword evidence="1" id="KW-0004">4Fe-4S</keyword>
<evidence type="ECO:0000313" key="6">
    <source>
        <dbReference type="EMBL" id="GIG73523.1"/>
    </source>
</evidence>
<keyword evidence="5" id="KW-0411">Iron-sulfur</keyword>
<dbReference type="PANTHER" id="PTHR43498">
    <property type="entry name" value="FERREDOXIN:COB-COM HETERODISULFIDE REDUCTASE SUBUNIT A"/>
    <property type="match status" value="1"/>
</dbReference>
<dbReference type="SUPFAM" id="SSF51905">
    <property type="entry name" value="FAD/NAD(P)-binding domain"/>
    <property type="match status" value="1"/>
</dbReference>
<accession>A0A8J3LHQ7</accession>
<dbReference type="GO" id="GO:0046872">
    <property type="term" value="F:metal ion binding"/>
    <property type="evidence" value="ECO:0007669"/>
    <property type="project" value="UniProtKB-KW"/>
</dbReference>
<evidence type="ECO:0000256" key="4">
    <source>
        <dbReference type="ARBA" id="ARBA00023004"/>
    </source>
</evidence>
<reference evidence="6" key="1">
    <citation type="submission" date="2021-01" db="EMBL/GenBank/DDBJ databases">
        <title>Whole genome shotgun sequence of Planosporangium flavigriseum NBRC 105377.</title>
        <authorList>
            <person name="Komaki H."/>
            <person name="Tamura T."/>
        </authorList>
    </citation>
    <scope>NUCLEOTIDE SEQUENCE</scope>
    <source>
        <strain evidence="6">NBRC 105377</strain>
    </source>
</reference>
<sequence length="465" mass="49037">MPRTVELTMTAAVRATTDVLVVGAGPAGLAAAISSARHGAHTLVVERYGYVGGNLTAGLVGPCMTSYSLGGGEQLIRGVFEELILRMEAEGSAIHPSRVPAGSPYAGFITYGHDKVTPFDPEAVKVVAAEMCLAAGVELLLHTLVVQPRLDGDRVTGVVVASKSGLEVLEASVIVDCSADADVAARAGAPVRVGRDADGLTQPMTLFFRVGNVDDAVVEEYVRAHPDDRRPFASIVEAARAAGEFTIPRRGVGLYKTLQSGIWRVNTTRVQRRDGTDVGDLTRAEIEGRRQVVELMGFFRRRLPGFADCFLLDTAATIGVRETRRIVGEYTLTLDDLVSGRDFADVIALCGYPVDIHSPTGSGGGVDEQLRTANAYQIPYRCLVPVGREQLLVAGRSVSSTHEALGAIRVMPAAFAMGQAAGTAAALSLVDGVSPRQLDVARLQAVLLRDGAYLGRGFAGAGRGV</sequence>
<proteinExistence type="predicted"/>